<reference evidence="2" key="2">
    <citation type="submission" date="2025-09" db="UniProtKB">
        <authorList>
            <consortium name="Ensembl"/>
        </authorList>
    </citation>
    <scope>IDENTIFICATION</scope>
</reference>
<reference evidence="2" key="1">
    <citation type="submission" date="2025-08" db="UniProtKB">
        <authorList>
            <consortium name="Ensembl"/>
        </authorList>
    </citation>
    <scope>IDENTIFICATION</scope>
</reference>
<dbReference type="Ensembl" id="ENSSVLT00005015986.1">
    <property type="protein sequence ID" value="ENSSVLP00005014435.1"/>
    <property type="gene ID" value="ENSSVLG00005011500.1"/>
</dbReference>
<dbReference type="GeneTree" id="ENSGT00390000010671"/>
<dbReference type="InterPro" id="IPR045860">
    <property type="entry name" value="Snake_toxin-like_sf"/>
</dbReference>
<dbReference type="Proteomes" id="UP000694564">
    <property type="component" value="Chromosome 6"/>
</dbReference>
<dbReference type="Gene3D" id="2.10.60.10">
    <property type="entry name" value="CD59"/>
    <property type="match status" value="1"/>
</dbReference>
<organism evidence="2 3">
    <name type="scientific">Sciurus vulgaris</name>
    <name type="common">Eurasian red squirrel</name>
    <dbReference type="NCBI Taxonomy" id="55149"/>
    <lineage>
        <taxon>Eukaryota</taxon>
        <taxon>Metazoa</taxon>
        <taxon>Chordata</taxon>
        <taxon>Craniata</taxon>
        <taxon>Vertebrata</taxon>
        <taxon>Euteleostomi</taxon>
        <taxon>Mammalia</taxon>
        <taxon>Eutheria</taxon>
        <taxon>Euarchontoglires</taxon>
        <taxon>Glires</taxon>
        <taxon>Rodentia</taxon>
        <taxon>Sciuromorpha</taxon>
        <taxon>Sciuridae</taxon>
        <taxon>Sciurinae</taxon>
        <taxon>Sciurini</taxon>
        <taxon>Sciurus</taxon>
    </lineage>
</organism>
<evidence type="ECO:0000259" key="1">
    <source>
        <dbReference type="Pfam" id="PF00021"/>
    </source>
</evidence>
<keyword evidence="3" id="KW-1185">Reference proteome</keyword>
<evidence type="ECO:0000313" key="3">
    <source>
        <dbReference type="Proteomes" id="UP000694564"/>
    </source>
</evidence>
<sequence length="139" mass="15424">PTPLPSRSLYFFISSTVSWEIKMSDFEEKDVDAFASNGFRCPTCFAVKGRQCKTEFKWCAGDRTKCVEFSGVIDTGFTNLAIELKKCARADQCSEPITSYMGFPVSNESRYCKSAFGGGARARPATSILFVLFLGKLLH</sequence>
<dbReference type="SUPFAM" id="SSF57302">
    <property type="entry name" value="Snake toxin-like"/>
    <property type="match status" value="1"/>
</dbReference>
<name>A0A8D2CT44_SCIVU</name>
<evidence type="ECO:0000313" key="2">
    <source>
        <dbReference type="Ensembl" id="ENSSVLP00005014435.1"/>
    </source>
</evidence>
<feature type="domain" description="UPAR/Ly6" evidence="1">
    <location>
        <begin position="38"/>
        <end position="114"/>
    </location>
</feature>
<protein>
    <recommendedName>
        <fullName evidence="1">UPAR/Ly6 domain-containing protein</fullName>
    </recommendedName>
</protein>
<proteinExistence type="predicted"/>
<accession>A0A8D2CT44</accession>
<dbReference type="Pfam" id="PF00021">
    <property type="entry name" value="UPAR_LY6"/>
    <property type="match status" value="1"/>
</dbReference>
<dbReference type="InterPro" id="IPR016054">
    <property type="entry name" value="LY6_UPA_recep-like"/>
</dbReference>
<dbReference type="AlphaFoldDB" id="A0A8D2CT44"/>